<dbReference type="InterPro" id="IPR036086">
    <property type="entry name" value="ParB/Sulfiredoxin_sf"/>
</dbReference>
<dbReference type="Gene3D" id="3.90.1530.30">
    <property type="match status" value="1"/>
</dbReference>
<dbReference type="PANTHER" id="PTHR33375:SF7">
    <property type="entry name" value="CHROMOSOME 2-PARTITIONING PROTEIN PARB-RELATED"/>
    <property type="match status" value="1"/>
</dbReference>
<dbReference type="RefSeq" id="WP_073629065.1">
    <property type="nucleotide sequence ID" value="NZ_FRXO01000004.1"/>
</dbReference>
<dbReference type="Pfam" id="PF02195">
    <property type="entry name" value="ParB_N"/>
    <property type="match status" value="1"/>
</dbReference>
<gene>
    <name evidence="3" type="ORF">SAMN02745172_02500</name>
</gene>
<dbReference type="InterPro" id="IPR003115">
    <property type="entry name" value="ParB_N"/>
</dbReference>
<dbReference type="Proteomes" id="UP000186406">
    <property type="component" value="Unassembled WGS sequence"/>
</dbReference>
<keyword evidence="4" id="KW-1185">Reference proteome</keyword>
<dbReference type="SMART" id="SM00470">
    <property type="entry name" value="ParB"/>
    <property type="match status" value="1"/>
</dbReference>
<evidence type="ECO:0000313" key="3">
    <source>
        <dbReference type="EMBL" id="SHO65853.1"/>
    </source>
</evidence>
<dbReference type="SUPFAM" id="SSF110849">
    <property type="entry name" value="ParB/Sulfiredoxin"/>
    <property type="match status" value="1"/>
</dbReference>
<dbReference type="InterPro" id="IPR050336">
    <property type="entry name" value="Chromosome_partition/occlusion"/>
</dbReference>
<evidence type="ECO:0000259" key="2">
    <source>
        <dbReference type="SMART" id="SM00470"/>
    </source>
</evidence>
<proteinExistence type="predicted"/>
<feature type="region of interest" description="Disordered" evidence="1">
    <location>
        <begin position="386"/>
        <end position="417"/>
    </location>
</feature>
<evidence type="ECO:0000256" key="1">
    <source>
        <dbReference type="SAM" id="MobiDB-lite"/>
    </source>
</evidence>
<evidence type="ECO:0000313" key="4">
    <source>
        <dbReference type="Proteomes" id="UP000186406"/>
    </source>
</evidence>
<dbReference type="STRING" id="1123029.SAMN02745172_02500"/>
<feature type="compositionally biased region" description="Acidic residues" evidence="1">
    <location>
        <begin position="391"/>
        <end position="401"/>
    </location>
</feature>
<dbReference type="Gene3D" id="1.10.10.2830">
    <property type="match status" value="1"/>
</dbReference>
<reference evidence="3 4" key="1">
    <citation type="submission" date="2016-12" db="EMBL/GenBank/DDBJ databases">
        <authorList>
            <person name="Song W.-J."/>
            <person name="Kurnit D.M."/>
        </authorList>
    </citation>
    <scope>NUCLEOTIDE SEQUENCE [LARGE SCALE GENOMIC DNA]</scope>
    <source>
        <strain evidence="3 4">DSM 19599</strain>
    </source>
</reference>
<name>A0A1M7ZLS0_9HYPH</name>
<dbReference type="SUPFAM" id="SSF109709">
    <property type="entry name" value="KorB DNA-binding domain-like"/>
    <property type="match status" value="1"/>
</dbReference>
<dbReference type="GO" id="GO:0007059">
    <property type="term" value="P:chromosome segregation"/>
    <property type="evidence" value="ECO:0007669"/>
    <property type="project" value="TreeGrafter"/>
</dbReference>
<dbReference type="PANTHER" id="PTHR33375">
    <property type="entry name" value="CHROMOSOME-PARTITIONING PROTEIN PARB-RELATED"/>
    <property type="match status" value="1"/>
</dbReference>
<sequence>MIDSRLNAPFTLVPIASLAFGHEAAPPLNARRHDRDAEIAALAESIVHHGLIQPLTVTVIDGRTYVVDGNRRLAALRRLQGEQRLYQDEAAPCVLQSQQLAGEISLAANVMRLPLHPADQYEAFRALADDGQSEADIAARFGLDTRAVRRTLALGRLHPVVLDGWRAGRIDAAEAQLFTLARDQGHQAEVYGRLAGKDTLDRYYIRRELGVLDDWEVNQQMAFVGAEAYRAAGGYIAEDLFGDRIVIHDRPLLARLAEEKLGAIIVSLVEDGWSWAHHKRDVPGAIYRWKQMDAAPAAPTRAEKTRLKTLRQRLSEIDAAKADSGPTEDMEAEIAEIEAAIAGIEAGIEARGWTPEIKARSGCIVDLDHQGKICVRYGLVKPEESAANADGADDVAGEDDAPATTGRRLSRTQSQRASEIRTTAAAQALADDPHLALAVAVAALQSYRAPARLYAQGWHGIRIERESTDFATCLATAIALDLDGRLAALARLVAASLDLTDAARDNAGKGVAHQDLVIDLLDGDAYRAAMAGAFDPVQWFGQNPASESRLCMEEVAGRVHTIDGKKATLVSVAVVDAAKSGWLPPELRSRHYRAPDAEEQLEAAE</sequence>
<dbReference type="CDD" id="cd16406">
    <property type="entry name" value="ParB_N_like"/>
    <property type="match status" value="1"/>
</dbReference>
<organism evidence="3 4">
    <name type="scientific">Pseudoxanthobacter soli DSM 19599</name>
    <dbReference type="NCBI Taxonomy" id="1123029"/>
    <lineage>
        <taxon>Bacteria</taxon>
        <taxon>Pseudomonadati</taxon>
        <taxon>Pseudomonadota</taxon>
        <taxon>Alphaproteobacteria</taxon>
        <taxon>Hyphomicrobiales</taxon>
        <taxon>Segnochrobactraceae</taxon>
        <taxon>Pseudoxanthobacter</taxon>
    </lineage>
</organism>
<dbReference type="GO" id="GO:0005694">
    <property type="term" value="C:chromosome"/>
    <property type="evidence" value="ECO:0007669"/>
    <property type="project" value="TreeGrafter"/>
</dbReference>
<feature type="domain" description="ParB-like N-terminal" evidence="2">
    <location>
        <begin position="11"/>
        <end position="110"/>
    </location>
</feature>
<dbReference type="OrthoDB" id="9813122at2"/>
<dbReference type="AlphaFoldDB" id="A0A1M7ZLS0"/>
<protein>
    <submittedName>
        <fullName evidence="3">Chromosome partitioning protein, ParB family</fullName>
    </submittedName>
</protein>
<accession>A0A1M7ZLS0</accession>
<dbReference type="EMBL" id="FRXO01000004">
    <property type="protein sequence ID" value="SHO65853.1"/>
    <property type="molecule type" value="Genomic_DNA"/>
</dbReference>